<dbReference type="NCBIfam" id="TIGR04057">
    <property type="entry name" value="SusC_RagA_signa"/>
    <property type="match status" value="1"/>
</dbReference>
<keyword evidence="2 7" id="KW-0813">Transport</keyword>
<dbReference type="Pfam" id="PF07715">
    <property type="entry name" value="Plug"/>
    <property type="match status" value="1"/>
</dbReference>
<proteinExistence type="inferred from homology"/>
<dbReference type="InterPro" id="IPR012910">
    <property type="entry name" value="Plug_dom"/>
</dbReference>
<evidence type="ECO:0000256" key="3">
    <source>
        <dbReference type="ARBA" id="ARBA00022452"/>
    </source>
</evidence>
<dbReference type="Gene3D" id="2.170.130.10">
    <property type="entry name" value="TonB-dependent receptor, plug domain"/>
    <property type="match status" value="1"/>
</dbReference>
<evidence type="ECO:0000259" key="9">
    <source>
        <dbReference type="Pfam" id="PF07715"/>
    </source>
</evidence>
<dbReference type="OrthoDB" id="9768177at2"/>
<dbReference type="Proteomes" id="UP000285517">
    <property type="component" value="Chromosome"/>
</dbReference>
<dbReference type="InterPro" id="IPR036942">
    <property type="entry name" value="Beta-barrel_TonB_sf"/>
</dbReference>
<dbReference type="InterPro" id="IPR011662">
    <property type="entry name" value="Secretin/TonB_short_N"/>
</dbReference>
<dbReference type="InterPro" id="IPR037066">
    <property type="entry name" value="Plug_dom_sf"/>
</dbReference>
<evidence type="ECO:0000256" key="4">
    <source>
        <dbReference type="ARBA" id="ARBA00022692"/>
    </source>
</evidence>
<evidence type="ECO:0000259" key="8">
    <source>
        <dbReference type="Pfam" id="PF07660"/>
    </source>
</evidence>
<protein>
    <submittedName>
        <fullName evidence="10">SusC/RagA family TonB-linked outer membrane protein</fullName>
    </submittedName>
</protein>
<feature type="domain" description="Secretin/TonB short N-terminal" evidence="8">
    <location>
        <begin position="69"/>
        <end position="119"/>
    </location>
</feature>
<dbReference type="EMBL" id="CP034951">
    <property type="protein sequence ID" value="QAA82048.1"/>
    <property type="molecule type" value="Genomic_DNA"/>
</dbReference>
<keyword evidence="11" id="KW-1185">Reference proteome</keyword>
<comment type="similarity">
    <text evidence="7">Belongs to the TonB-dependent receptor family.</text>
</comment>
<dbReference type="InterPro" id="IPR023997">
    <property type="entry name" value="TonB-dep_OMP_SusC/RagA_CS"/>
</dbReference>
<comment type="subcellular location">
    <subcellularLocation>
        <location evidence="1 7">Cell outer membrane</location>
        <topology evidence="1 7">Multi-pass membrane protein</topology>
    </subcellularLocation>
</comment>
<dbReference type="RefSeq" id="WP_128250422.1">
    <property type="nucleotide sequence ID" value="NZ_CP034951.1"/>
</dbReference>
<dbReference type="InterPro" id="IPR023996">
    <property type="entry name" value="TonB-dep_OMP_SusC/RagA"/>
</dbReference>
<accession>A0A410G430</accession>
<dbReference type="InterPro" id="IPR008969">
    <property type="entry name" value="CarboxyPept-like_regulatory"/>
</dbReference>
<dbReference type="SUPFAM" id="SSF56935">
    <property type="entry name" value="Porins"/>
    <property type="match status" value="1"/>
</dbReference>
<dbReference type="InterPro" id="IPR039426">
    <property type="entry name" value="TonB-dep_rcpt-like"/>
</dbReference>
<dbReference type="Pfam" id="PF13715">
    <property type="entry name" value="CarbopepD_reg_2"/>
    <property type="match status" value="1"/>
</dbReference>
<evidence type="ECO:0000313" key="10">
    <source>
        <dbReference type="EMBL" id="QAA82048.1"/>
    </source>
</evidence>
<evidence type="ECO:0000256" key="5">
    <source>
        <dbReference type="ARBA" id="ARBA00023136"/>
    </source>
</evidence>
<keyword evidence="5 7" id="KW-0472">Membrane</keyword>
<evidence type="ECO:0000256" key="1">
    <source>
        <dbReference type="ARBA" id="ARBA00004571"/>
    </source>
</evidence>
<evidence type="ECO:0000256" key="2">
    <source>
        <dbReference type="ARBA" id="ARBA00022448"/>
    </source>
</evidence>
<dbReference type="SUPFAM" id="SSF49464">
    <property type="entry name" value="Carboxypeptidase regulatory domain-like"/>
    <property type="match status" value="1"/>
</dbReference>
<dbReference type="PROSITE" id="PS52016">
    <property type="entry name" value="TONB_DEPENDENT_REC_3"/>
    <property type="match status" value="1"/>
</dbReference>
<reference evidence="10 11" key="1">
    <citation type="submission" date="2019-01" db="EMBL/GenBank/DDBJ databases">
        <title>Complete genome sequencing of Aequorivita sp. H23M31.</title>
        <authorList>
            <person name="Bae J.-W."/>
        </authorList>
    </citation>
    <scope>NUCLEOTIDE SEQUENCE [LARGE SCALE GENOMIC DNA]</scope>
    <source>
        <strain evidence="10 11">H23M31</strain>
    </source>
</reference>
<keyword evidence="3 7" id="KW-1134">Transmembrane beta strand</keyword>
<sequence>MKNEPIRNVLLYIFNTHHLKMKLTLTLFLFALIQMNASTSYGQNNRVSVAVSGVPLTQVFQLIEDQTDYHFFYNSNEIDVRGKMALSLVDEPLIDALQDLFRNSNISFQILGNQIVLKKQNKSEVTEEVSIAEVQKTVTGTITDKTGMPLAGVTVLIEGTNKGTVTNFDGEYSIVLEDDQNVLVFSSLGYKTIRFEVGDNSIVSLVMQEDLSQLDEVVLIGYGEQKREDVTGAVSSVKTEEVVQSAIGNIGFDRALGGLVQGVQVSQGSGRPGSPVRLNIRGITSPLSSNGTGLNQPLYVINGVPFNMDAVAGANPLLTLNPSDIESFEILKDAAATSIYGSRGANGVIIIETKRGKRGQKATVNFSTSTTLAKPINTVKVLNAAQYRGFYDQLVRNSVDAINNGQLDPFFVFDLQNVGNVELDYDTFMASYDGLREDYFGNADTDWNKLVYRNVAVTEQANFSINGGGNNSNYSLSLAAINQEGLTVKDKLKQYTLSTSLDADVNDYVKVGGSVNVSHVEAISGEDSGIGQYTVNTSIARARPDLPAYDEFGKLMGQPDYTYGFETLEPNPLMRLQNRNNNKTYNFIGNTYLEVEPLHKLKVKADVNAALFHNNHSIFQPKITQTDFIVFPNDSYLDESTATVSNVTTNLTANYDFGISDHHFNIMVGGAWDRTNYDTASQFFAGFPDDEILINASSAESVLGYTHDRLETGLNSLFSRLTYKYKNRYNATLNFRSDASSKFGPGNKRANFPSLSLGWNINNESFLAQSEKVNNLKLRASAGRVGSTNVGDYFYLQFFQTTASDIYNGASAIVPSDNFPNENIGWETTEEINLGLDFAFFNSRLRGSVDAYSRKTKDALAKSPLPLELGPRIYFSNLMDVSNKGVEVSIGGDIIKTEDFLWSANVNWAFNRNKLDKLKGTSIDPFLLDYFVEGQPVGTIKGYKVVKIFQDQAEVDALNDAAPNGVYDQFATGAGDYMYEDINGDGEITSEDRTIIGNVQPDYFGGISNTFKYKAFSLTALLQYSVGAEATWDPIAMGTFNAIGENKYSEYALNTWTPENPDARYARAVYFDPAGSGRMSDRYLFDTSYLRLKSLQLSYDFDSYLMDKLGMKSAKIMLTASNLITWTKWPGIDPETLSERGSITDQVSSEDPYPLSKSFSIGLQFQF</sequence>
<dbReference type="KEGG" id="aev:EI546_10075"/>
<gene>
    <name evidence="10" type="ORF">EI546_10075</name>
</gene>
<dbReference type="Gene3D" id="2.60.40.1120">
    <property type="entry name" value="Carboxypeptidase-like, regulatory domain"/>
    <property type="match status" value="1"/>
</dbReference>
<keyword evidence="4 7" id="KW-0812">Transmembrane</keyword>
<dbReference type="Gene3D" id="2.40.170.20">
    <property type="entry name" value="TonB-dependent receptor, beta-barrel domain"/>
    <property type="match status" value="1"/>
</dbReference>
<dbReference type="AlphaFoldDB" id="A0A410G430"/>
<name>A0A410G430_9FLAO</name>
<evidence type="ECO:0000256" key="6">
    <source>
        <dbReference type="ARBA" id="ARBA00023237"/>
    </source>
</evidence>
<evidence type="ECO:0000256" key="7">
    <source>
        <dbReference type="PROSITE-ProRule" id="PRU01360"/>
    </source>
</evidence>
<dbReference type="Pfam" id="PF07660">
    <property type="entry name" value="STN"/>
    <property type="match status" value="1"/>
</dbReference>
<evidence type="ECO:0000313" key="11">
    <source>
        <dbReference type="Proteomes" id="UP000285517"/>
    </source>
</evidence>
<dbReference type="NCBIfam" id="TIGR04056">
    <property type="entry name" value="OMP_RagA_SusC"/>
    <property type="match status" value="1"/>
</dbReference>
<dbReference type="GO" id="GO:0009279">
    <property type="term" value="C:cell outer membrane"/>
    <property type="evidence" value="ECO:0007669"/>
    <property type="project" value="UniProtKB-SubCell"/>
</dbReference>
<feature type="domain" description="TonB-dependent receptor plug" evidence="9">
    <location>
        <begin position="227"/>
        <end position="348"/>
    </location>
</feature>
<organism evidence="10 11">
    <name type="scientific">Aequorivita ciconiae</name>
    <dbReference type="NCBI Taxonomy" id="2494375"/>
    <lineage>
        <taxon>Bacteria</taxon>
        <taxon>Pseudomonadati</taxon>
        <taxon>Bacteroidota</taxon>
        <taxon>Flavobacteriia</taxon>
        <taxon>Flavobacteriales</taxon>
        <taxon>Flavobacteriaceae</taxon>
        <taxon>Aequorivita</taxon>
    </lineage>
</organism>
<keyword evidence="6 7" id="KW-0998">Cell outer membrane</keyword>